<evidence type="ECO:0000313" key="3">
    <source>
        <dbReference type="Proteomes" id="UP000244892"/>
    </source>
</evidence>
<dbReference type="SMART" id="SM00460">
    <property type="entry name" value="TGc"/>
    <property type="match status" value="1"/>
</dbReference>
<dbReference type="SUPFAM" id="SSF54001">
    <property type="entry name" value="Cysteine proteinases"/>
    <property type="match status" value="1"/>
</dbReference>
<sequence>MARLSVEHETLYTYASPVEQAQHIACLRPLSDAGQTLEAFDMTVSPSPSQHSVHRDSHDNSRACFALHAPHSELRVVARSTVQVRDRYPGLDAADAPDCEDVRGRLAYRAHRPFEPACEYVYASPYVPLHAELREYASLSLKPGRPLAEAAIELMHRIHTEFTYAPASTDISTPILDVFDRRQGVCQDFAHLMIGCLRAWGVAARYVSGYLLTRPPPGQAPLVGADASHAWLSVWVPGLGLERAGDWLDLDPTNDCIPALHHVRVAHGRDFGDVTPLRGVIRGGGRHTLLVRVTTRLLDEDADVDTPRTASVR</sequence>
<dbReference type="KEGG" id="aon:DEH84_11820"/>
<dbReference type="AlphaFoldDB" id="A0A2U8FW07"/>
<dbReference type="InterPro" id="IPR002931">
    <property type="entry name" value="Transglutaminase-like"/>
</dbReference>
<dbReference type="PANTHER" id="PTHR33490">
    <property type="entry name" value="BLR5614 PROTEIN-RELATED"/>
    <property type="match status" value="1"/>
</dbReference>
<proteinExistence type="predicted"/>
<dbReference type="InterPro" id="IPR013589">
    <property type="entry name" value="Bac_transglu_N"/>
</dbReference>
<keyword evidence="3" id="KW-1185">Reference proteome</keyword>
<dbReference type="Pfam" id="PF01841">
    <property type="entry name" value="Transglut_core"/>
    <property type="match status" value="1"/>
</dbReference>
<accession>A0A2U8FW07</accession>
<reference evidence="2 3" key="1">
    <citation type="submission" date="2018-05" db="EMBL/GenBank/DDBJ databases">
        <title>complete genome sequence of Aquabacterium olei NBRC 110486.</title>
        <authorList>
            <person name="Tang B."/>
            <person name="Chang J."/>
            <person name="Zhang L."/>
            <person name="Yang H."/>
        </authorList>
    </citation>
    <scope>NUCLEOTIDE SEQUENCE [LARGE SCALE GENOMIC DNA]</scope>
    <source>
        <strain evidence="2 3">NBRC 110486</strain>
    </source>
</reference>
<dbReference type="OrthoDB" id="5438043at2"/>
<name>A0A2U8FW07_9BURK</name>
<feature type="domain" description="Transglutaminase-like" evidence="1">
    <location>
        <begin position="178"/>
        <end position="254"/>
    </location>
</feature>
<dbReference type="Gene3D" id="3.10.620.30">
    <property type="match status" value="1"/>
</dbReference>
<dbReference type="InterPro" id="IPR038765">
    <property type="entry name" value="Papain-like_cys_pep_sf"/>
</dbReference>
<dbReference type="PANTHER" id="PTHR33490:SF7">
    <property type="entry name" value="BLR2979 PROTEIN"/>
    <property type="match status" value="1"/>
</dbReference>
<organism evidence="2 3">
    <name type="scientific">Aquabacterium olei</name>
    <dbReference type="NCBI Taxonomy" id="1296669"/>
    <lineage>
        <taxon>Bacteria</taxon>
        <taxon>Pseudomonadati</taxon>
        <taxon>Pseudomonadota</taxon>
        <taxon>Betaproteobacteria</taxon>
        <taxon>Burkholderiales</taxon>
        <taxon>Aquabacterium</taxon>
    </lineage>
</organism>
<dbReference type="Proteomes" id="UP000244892">
    <property type="component" value="Chromosome"/>
</dbReference>
<evidence type="ECO:0000313" key="2">
    <source>
        <dbReference type="EMBL" id="AWI55245.1"/>
    </source>
</evidence>
<protein>
    <submittedName>
        <fullName evidence="2">Transglutaminase</fullName>
    </submittedName>
</protein>
<evidence type="ECO:0000259" key="1">
    <source>
        <dbReference type="SMART" id="SM00460"/>
    </source>
</evidence>
<gene>
    <name evidence="2" type="ORF">DEH84_11820</name>
</gene>
<dbReference type="EMBL" id="CP029210">
    <property type="protein sequence ID" value="AWI55245.1"/>
    <property type="molecule type" value="Genomic_DNA"/>
</dbReference>
<dbReference type="Pfam" id="PF08379">
    <property type="entry name" value="Bact_transglu_N"/>
    <property type="match status" value="1"/>
</dbReference>